<evidence type="ECO:0000256" key="10">
    <source>
        <dbReference type="SAM" id="MobiDB-lite"/>
    </source>
</evidence>
<dbReference type="Pfam" id="PF02386">
    <property type="entry name" value="TrkH"/>
    <property type="match status" value="1"/>
</dbReference>
<feature type="transmembrane region" description="Helical" evidence="11">
    <location>
        <begin position="316"/>
        <end position="340"/>
    </location>
</feature>
<feature type="transmembrane region" description="Helical" evidence="11">
    <location>
        <begin position="57"/>
        <end position="78"/>
    </location>
</feature>
<keyword evidence="6 11" id="KW-1133">Transmembrane helix</keyword>
<dbReference type="InterPro" id="IPR003445">
    <property type="entry name" value="Cat_transpt"/>
</dbReference>
<feature type="transmembrane region" description="Helical" evidence="11">
    <location>
        <begin position="519"/>
        <end position="538"/>
    </location>
</feature>
<feature type="compositionally biased region" description="Basic and acidic residues" evidence="10">
    <location>
        <begin position="183"/>
        <end position="192"/>
    </location>
</feature>
<feature type="domain" description="Xylanolytic transcriptional activator regulatory" evidence="12">
    <location>
        <begin position="897"/>
        <end position="970"/>
    </location>
</feature>
<protein>
    <recommendedName>
        <fullName evidence="12">Xylanolytic transcriptional activator regulatory domain-containing protein</fullName>
    </recommendedName>
</protein>
<dbReference type="SMART" id="SM00906">
    <property type="entry name" value="Fungal_trans"/>
    <property type="match status" value="1"/>
</dbReference>
<keyword evidence="3" id="KW-0633">Potassium transport</keyword>
<feature type="region of interest" description="Disordered" evidence="10">
    <location>
        <begin position="97"/>
        <end position="241"/>
    </location>
</feature>
<feature type="compositionally biased region" description="Low complexity" evidence="10">
    <location>
        <begin position="662"/>
        <end position="674"/>
    </location>
</feature>
<evidence type="ECO:0000313" key="14">
    <source>
        <dbReference type="Proteomes" id="UP001430584"/>
    </source>
</evidence>
<evidence type="ECO:0000313" key="13">
    <source>
        <dbReference type="EMBL" id="KAL0260299.1"/>
    </source>
</evidence>
<evidence type="ECO:0000256" key="6">
    <source>
        <dbReference type="ARBA" id="ARBA00022989"/>
    </source>
</evidence>
<dbReference type="NCBIfam" id="TIGR00934">
    <property type="entry name" value="2a38euk"/>
    <property type="match status" value="1"/>
</dbReference>
<evidence type="ECO:0000256" key="8">
    <source>
        <dbReference type="ARBA" id="ARBA00023136"/>
    </source>
</evidence>
<feature type="transmembrane region" description="Helical" evidence="11">
    <location>
        <begin position="390"/>
        <end position="417"/>
    </location>
</feature>
<dbReference type="GeneID" id="92008070"/>
<keyword evidence="14" id="KW-1185">Reference proteome</keyword>
<name>A0ABR3CID8_9PEZI</name>
<dbReference type="CDD" id="cd12148">
    <property type="entry name" value="fungal_TF_MHR"/>
    <property type="match status" value="1"/>
</dbReference>
<dbReference type="PANTHER" id="PTHR31064:SF5">
    <property type="entry name" value="POTASSIUM ION TRANSPORTER (EUROFUNG)"/>
    <property type="match status" value="1"/>
</dbReference>
<proteinExistence type="predicted"/>
<evidence type="ECO:0000256" key="7">
    <source>
        <dbReference type="ARBA" id="ARBA00023065"/>
    </source>
</evidence>
<reference evidence="13 14" key="1">
    <citation type="submission" date="2024-02" db="EMBL/GenBank/DDBJ databases">
        <title>De novo assembly and annotation of 12 fungi associated with fruit tree decline syndrome in Ontario, Canada.</title>
        <authorList>
            <person name="Sulman M."/>
            <person name="Ellouze W."/>
            <person name="Ilyukhin E."/>
        </authorList>
    </citation>
    <scope>NUCLEOTIDE SEQUENCE [LARGE SCALE GENOMIC DNA]</scope>
    <source>
        <strain evidence="13 14">FDS-637</strain>
    </source>
</reference>
<dbReference type="Proteomes" id="UP001430584">
    <property type="component" value="Unassembled WGS sequence"/>
</dbReference>
<sequence>MRKYNAYIVLAGIVGFIVIYPYGNLRAVDAYFFGVSATTESGLNTVDVNALKTYQQLVIYFLPIVTNLGFINIIVVIVRLHWFEKRLKEVAPTLLRPSPADTQSTAVEKDVEAQVNRSRGRPISEKTPVATGSDTAAGCDPESELQHPDESSTQKRASTTTAIAFAEGTRPPPSQQKALRVPSPRERERGQPLEEASVNVLSDEDGDDTDKITRVSSSEVPATGGLTRRRTRPGPSMPSSLSIENVASSMFVLGADPTARKSSHSRRSASVSRSSTSNAAPYLSREATIGRNSQFYNLSAEDREQLGGIEYRSLKLLLKIVTGYFFGLHLFGAICLAGWIQTANSKYRDYLAECGQGQTWWGIYSAQTMISNLGFTLTPDSMISFADATFPLLVMTFLAYAGNTCYPILLRLLIWLLSKLLPGPSSTQAPLRFLLDHPRRCYTLLFPARTTWLLFFTLLALNAIDTLLIVVLDLHNATAFPPGTLSGAGARVLAALYQAASARHTGTAAFNLAAVHPAVQFSLVVMMYISVFPLAMSVRASNTYEEQSLSLQYAPEPDEQHGTAASYLRHHLRNQLGFDLWYISLGVFCIAVAEADRVADPADPAFQIFAILFEVVSAYANVGLSLGYPTVLTSLSGQFGTFMIVAAGRSFYEDEAAGERTSVSATRTAASSHAPQRPTPAWNQPDSAKAPVSEPVIGHMGRLVLNDQQVPMFAGSSTGVHFISQAEQKLQMLKIHPESLPSGVYSLYLNSLSNAPPPAPSPRLAVSYITQFPPDAEQIIARAIDRWTPLYPIVHKPSTLAAFRSLLRNPVAADNDDDQLCTIHQTLLLLALGTINTPCSNPQHTHHHHPLCLSDAYYAAASTAGALTARLPGSLPSLQALVLAQLYLQLSSRYPAASHLGGTAVRLAQTLGLHRHSARFKFDPPATELRRRAWWCVYALDAFAAAWHGLPRLVRDRDVDADMATRVEWGEAAAATAATTAAGGGEEPVSVPVYSFPLPGERSAIDPAIALFKLAAVVGDALELLYTTTRRRGGAPAKIARLQADLDFAASLLACGRASVALIRLLDEEASSSSADIGNNNDDRMVAVVVDDDDERRQSAVTAVLLYPNGLHMLWQAGLTVLFARWNGVGVVDSEGDVDGGRGDEGAVVRCAEVLRRLAGASGGGDGEESVRRCADVLDMLRVRTFGDGAREREKAAAAAAVPENRPRSLLEELLPAEQLQWNVWDWPMASALELANTLDAMPLDLDFEGGDPSW</sequence>
<accession>A0ABR3CID8</accession>
<keyword evidence="9" id="KW-0539">Nucleus</keyword>
<evidence type="ECO:0000256" key="2">
    <source>
        <dbReference type="ARBA" id="ARBA00022448"/>
    </source>
</evidence>
<organism evidence="13 14">
    <name type="scientific">Diplodia seriata</name>
    <dbReference type="NCBI Taxonomy" id="420778"/>
    <lineage>
        <taxon>Eukaryota</taxon>
        <taxon>Fungi</taxon>
        <taxon>Dikarya</taxon>
        <taxon>Ascomycota</taxon>
        <taxon>Pezizomycotina</taxon>
        <taxon>Dothideomycetes</taxon>
        <taxon>Dothideomycetes incertae sedis</taxon>
        <taxon>Botryosphaeriales</taxon>
        <taxon>Botryosphaeriaceae</taxon>
        <taxon>Diplodia</taxon>
    </lineage>
</organism>
<keyword evidence="7" id="KW-0406">Ion transport</keyword>
<dbReference type="RefSeq" id="XP_066633328.1">
    <property type="nucleotide sequence ID" value="XM_066775447.1"/>
</dbReference>
<keyword evidence="4 11" id="KW-0812">Transmembrane</keyword>
<evidence type="ECO:0000256" key="11">
    <source>
        <dbReference type="SAM" id="Phobius"/>
    </source>
</evidence>
<feature type="region of interest" description="Disordered" evidence="10">
    <location>
        <begin position="257"/>
        <end position="283"/>
    </location>
</feature>
<feature type="transmembrane region" description="Helical" evidence="11">
    <location>
        <begin position="605"/>
        <end position="624"/>
    </location>
</feature>
<evidence type="ECO:0000256" key="5">
    <source>
        <dbReference type="ARBA" id="ARBA00022958"/>
    </source>
</evidence>
<feature type="transmembrane region" description="Helical" evidence="11">
    <location>
        <begin position="452"/>
        <end position="472"/>
    </location>
</feature>
<keyword evidence="5" id="KW-0630">Potassium</keyword>
<dbReference type="InterPro" id="IPR051143">
    <property type="entry name" value="TrkH_K-transport"/>
</dbReference>
<feature type="region of interest" description="Disordered" evidence="10">
    <location>
        <begin position="662"/>
        <end position="691"/>
    </location>
</feature>
<dbReference type="Pfam" id="PF04082">
    <property type="entry name" value="Fungal_trans"/>
    <property type="match status" value="1"/>
</dbReference>
<gene>
    <name evidence="13" type="ORF">SLS55_003985</name>
</gene>
<evidence type="ECO:0000256" key="4">
    <source>
        <dbReference type="ARBA" id="ARBA00022692"/>
    </source>
</evidence>
<feature type="compositionally biased region" description="Basic and acidic residues" evidence="10">
    <location>
        <begin position="144"/>
        <end position="153"/>
    </location>
</feature>
<evidence type="ECO:0000256" key="9">
    <source>
        <dbReference type="ARBA" id="ARBA00023242"/>
    </source>
</evidence>
<comment type="subcellular location">
    <subcellularLocation>
        <location evidence="1">Membrane</location>
        <topology evidence="1">Multi-pass membrane protein</topology>
    </subcellularLocation>
</comment>
<feature type="transmembrane region" description="Helical" evidence="11">
    <location>
        <begin position="7"/>
        <end position="23"/>
    </location>
</feature>
<evidence type="ECO:0000259" key="12">
    <source>
        <dbReference type="SMART" id="SM00906"/>
    </source>
</evidence>
<dbReference type="EMBL" id="JAJVCZ030000004">
    <property type="protein sequence ID" value="KAL0260299.1"/>
    <property type="molecule type" value="Genomic_DNA"/>
</dbReference>
<comment type="caution">
    <text evidence="13">The sequence shown here is derived from an EMBL/GenBank/DDBJ whole genome shotgun (WGS) entry which is preliminary data.</text>
</comment>
<evidence type="ECO:0000256" key="3">
    <source>
        <dbReference type="ARBA" id="ARBA00022538"/>
    </source>
</evidence>
<dbReference type="InterPro" id="IPR004773">
    <property type="entry name" value="K/Na_transp_Trk1/HKT1"/>
</dbReference>
<dbReference type="PANTHER" id="PTHR31064">
    <property type="entry name" value="POTASSIUM TRANSPORT PROTEIN DDB_G0292412-RELATED"/>
    <property type="match status" value="1"/>
</dbReference>
<keyword evidence="2" id="KW-0813">Transport</keyword>
<feature type="compositionally biased region" description="Low complexity" evidence="10">
    <location>
        <begin position="268"/>
        <end position="280"/>
    </location>
</feature>
<keyword evidence="8 11" id="KW-0472">Membrane</keyword>
<dbReference type="InterPro" id="IPR007219">
    <property type="entry name" value="XnlR_reg_dom"/>
</dbReference>
<evidence type="ECO:0000256" key="1">
    <source>
        <dbReference type="ARBA" id="ARBA00004141"/>
    </source>
</evidence>